<dbReference type="AlphaFoldDB" id="A0A2N1J9X7"/>
<evidence type="ECO:0000313" key="2">
    <source>
        <dbReference type="EMBL" id="PKI83282.1"/>
    </source>
</evidence>
<dbReference type="GO" id="GO:0035556">
    <property type="term" value="P:intracellular signal transduction"/>
    <property type="evidence" value="ECO:0007669"/>
    <property type="project" value="InterPro"/>
</dbReference>
<dbReference type="Pfam" id="PF06395">
    <property type="entry name" value="CDC24"/>
    <property type="match status" value="1"/>
</dbReference>
<dbReference type="InterPro" id="IPR001849">
    <property type="entry name" value="PH_domain"/>
</dbReference>
<dbReference type="InterPro" id="IPR010481">
    <property type="entry name" value="Cdc24/Scd1_N"/>
</dbReference>
<dbReference type="GO" id="GO:0005737">
    <property type="term" value="C:cytoplasm"/>
    <property type="evidence" value="ECO:0007669"/>
    <property type="project" value="TreeGrafter"/>
</dbReference>
<dbReference type="Proteomes" id="UP000232875">
    <property type="component" value="Unassembled WGS sequence"/>
</dbReference>
<dbReference type="PROSITE" id="PS00741">
    <property type="entry name" value="DH_1"/>
    <property type="match status" value="1"/>
</dbReference>
<dbReference type="GO" id="GO:0030010">
    <property type="term" value="P:establishment of cell polarity"/>
    <property type="evidence" value="ECO:0007669"/>
    <property type="project" value="TreeGrafter"/>
</dbReference>
<dbReference type="GO" id="GO:0000935">
    <property type="term" value="C:division septum"/>
    <property type="evidence" value="ECO:0007669"/>
    <property type="project" value="TreeGrafter"/>
</dbReference>
<dbReference type="InterPro" id="IPR053026">
    <property type="entry name" value="CDC42_GEF"/>
</dbReference>
<evidence type="ECO:0000259" key="1">
    <source>
        <dbReference type="PROSITE" id="PS50010"/>
    </source>
</evidence>
<proteinExistence type="predicted"/>
<dbReference type="CDD" id="cd00014">
    <property type="entry name" value="CH_SF"/>
    <property type="match status" value="1"/>
</dbReference>
<dbReference type="InterPro" id="IPR033511">
    <property type="entry name" value="Cdc24/Scd1_PH_dom"/>
</dbReference>
<dbReference type="Gene3D" id="1.20.900.10">
    <property type="entry name" value="Dbl homology (DH) domain"/>
    <property type="match status" value="1"/>
</dbReference>
<organism evidence="2 3">
    <name type="scientific">Malassezia vespertilionis</name>
    <dbReference type="NCBI Taxonomy" id="2020962"/>
    <lineage>
        <taxon>Eukaryota</taxon>
        <taxon>Fungi</taxon>
        <taxon>Dikarya</taxon>
        <taxon>Basidiomycota</taxon>
        <taxon>Ustilaginomycotina</taxon>
        <taxon>Malasseziomycetes</taxon>
        <taxon>Malasseziales</taxon>
        <taxon>Malasseziaceae</taxon>
        <taxon>Malassezia</taxon>
    </lineage>
</organism>
<dbReference type="FunFam" id="1.20.900.10:FF:000046">
    <property type="entry name" value="Related to CDC24-GTP/GDP exchange factor for Cdc42p"/>
    <property type="match status" value="1"/>
</dbReference>
<dbReference type="InterPro" id="IPR035899">
    <property type="entry name" value="DBL_dom_sf"/>
</dbReference>
<dbReference type="GO" id="GO:0031106">
    <property type="term" value="P:septin ring organization"/>
    <property type="evidence" value="ECO:0007669"/>
    <property type="project" value="TreeGrafter"/>
</dbReference>
<dbReference type="CDD" id="cd13246">
    <property type="entry name" value="PH_Scd1"/>
    <property type="match status" value="1"/>
</dbReference>
<gene>
    <name evidence="2" type="ORF">MVES_003048</name>
</gene>
<dbReference type="SUPFAM" id="SSF50729">
    <property type="entry name" value="PH domain-like"/>
    <property type="match status" value="1"/>
</dbReference>
<dbReference type="STRING" id="2020962.A0A2N1J9X7"/>
<dbReference type="InterPro" id="IPR001331">
    <property type="entry name" value="GDS_CDC24_CS"/>
</dbReference>
<reference evidence="2 3" key="1">
    <citation type="submission" date="2017-10" db="EMBL/GenBank/DDBJ databases">
        <title>A novel species of cold-tolerant Malassezia isolated from bats.</title>
        <authorList>
            <person name="Lorch J.M."/>
            <person name="Palmer J.M."/>
            <person name="Vanderwolf K.J."/>
            <person name="Schmidt K.Z."/>
            <person name="Verant M.L."/>
            <person name="Weller T.J."/>
            <person name="Blehert D.S."/>
        </authorList>
    </citation>
    <scope>NUCLEOTIDE SEQUENCE [LARGE SCALE GENOMIC DNA]</scope>
    <source>
        <strain evidence="2 3">NWHC:44797-103</strain>
    </source>
</reference>
<dbReference type="CDD" id="cd00160">
    <property type="entry name" value="RhoGEF"/>
    <property type="match status" value="1"/>
</dbReference>
<dbReference type="Gene3D" id="2.30.29.30">
    <property type="entry name" value="Pleckstrin-homology domain (PH domain)/Phosphotyrosine-binding domain (PTB)"/>
    <property type="match status" value="1"/>
</dbReference>
<dbReference type="Pfam" id="PF00621">
    <property type="entry name" value="RhoGEF"/>
    <property type="match status" value="1"/>
</dbReference>
<dbReference type="PANTHER" id="PTHR47339:SF1">
    <property type="entry name" value="CELL DIVISION CONTROL PROTEIN 24"/>
    <property type="match status" value="1"/>
</dbReference>
<dbReference type="Gene3D" id="1.10.418.10">
    <property type="entry name" value="Calponin-like domain"/>
    <property type="match status" value="1"/>
</dbReference>
<dbReference type="InterPro" id="IPR011993">
    <property type="entry name" value="PH-like_dom_sf"/>
</dbReference>
<dbReference type="PANTHER" id="PTHR47339">
    <property type="entry name" value="CELL DIVISION CONTROL PROTEIN 24"/>
    <property type="match status" value="1"/>
</dbReference>
<dbReference type="GO" id="GO:0005085">
    <property type="term" value="F:guanyl-nucleotide exchange factor activity"/>
    <property type="evidence" value="ECO:0007669"/>
    <property type="project" value="InterPro"/>
</dbReference>
<dbReference type="GO" id="GO:0005634">
    <property type="term" value="C:nucleus"/>
    <property type="evidence" value="ECO:0007669"/>
    <property type="project" value="TreeGrafter"/>
</dbReference>
<dbReference type="InterPro" id="IPR000219">
    <property type="entry name" value="DH_dom"/>
</dbReference>
<keyword evidence="3" id="KW-1185">Reference proteome</keyword>
<sequence length="781" mass="86120">MSGASDGGIAAGPASARCTPGAPMPANSIANKQVGPRSGLYQSCLALSERLWCVPEFGERYLGAATRVAPVAISVSNDALVSNDPVSHLWQCFRLGTPLCALFNHLAPQIPQISVHVEGNLNNANACKALVMRFLIALKERLGWDPDETFTVSQLYLNDTNGFVKVVRSVNKLLDLLEDRGILQERPVMPWSARSDPLLSPSDTRMHVVKELVESERKYVNDLEIMQNYALMLAQHDLVAPDTVHLLFGNLHQLVDIQRRFLIAVEENARRPADEQHFGLLFQSMEEGFSVYEPFCANYAQALAIISAETPALVQAKSLPAAQSCYLDPSYELPTFLIKPVQRICKYPLLLEQLLKNTPQDAPRYAELSDGLQIIRRITDKVNETKRYQENVQAMHDLETRVEDWKGHSLKTFGRLLLNDTFMVSKGDSEREFQVYLFERILLCCKDLSATTIGLPGAVGATRGRARNGSLLRQRQGSVSGNGKKEVRAPLQLKGRIFMNNIVGINGQSRAGGMPELPVGMYALQVWWRGESDVESFSLRCKNDEQLKIWHTALQRLLDAALSRRPSLTQPIPNTSQRSQPAMSLNLSGTQYQWSREAFMQVSTPIVPTPTSELSMSGFLSRNSASHFGEDDLPSTPGTPGSATPFAVPMRSCTDPELLHELGSPHEDQDPLSTFWRRSATQLNGYNSPTVPPLKSFQGSPLSASITGHVSPSTYESIEPDFHNLSQYSIATPRTGFAAGRAAAVQANGDRILILNDEDLAIAFDQARIGGTPQLDLTVEG</sequence>
<dbReference type="PROSITE" id="PS50010">
    <property type="entry name" value="DH_2"/>
    <property type="match status" value="1"/>
</dbReference>
<dbReference type="GO" id="GO:0043332">
    <property type="term" value="C:mating projection tip"/>
    <property type="evidence" value="ECO:0007669"/>
    <property type="project" value="TreeGrafter"/>
</dbReference>
<feature type="domain" description="DH" evidence="1">
    <location>
        <begin position="204"/>
        <end position="385"/>
    </location>
</feature>
<dbReference type="Pfam" id="PF15411">
    <property type="entry name" value="PH_10"/>
    <property type="match status" value="1"/>
</dbReference>
<dbReference type="SMART" id="SM00233">
    <property type="entry name" value="PH"/>
    <property type="match status" value="1"/>
</dbReference>
<protein>
    <recommendedName>
        <fullName evidence="1">DH domain-containing protein</fullName>
    </recommendedName>
</protein>
<dbReference type="EMBL" id="KZ454992">
    <property type="protein sequence ID" value="PKI83282.1"/>
    <property type="molecule type" value="Genomic_DNA"/>
</dbReference>
<dbReference type="SMART" id="SM00325">
    <property type="entry name" value="RhoGEF"/>
    <property type="match status" value="1"/>
</dbReference>
<dbReference type="OrthoDB" id="1594986at2759"/>
<accession>A0A2N1J9X7</accession>
<evidence type="ECO:0000313" key="3">
    <source>
        <dbReference type="Proteomes" id="UP000232875"/>
    </source>
</evidence>
<dbReference type="SUPFAM" id="SSF48065">
    <property type="entry name" value="DBL homology domain (DH-domain)"/>
    <property type="match status" value="1"/>
</dbReference>
<dbReference type="InterPro" id="IPR036872">
    <property type="entry name" value="CH_dom_sf"/>
</dbReference>
<name>A0A2N1J9X7_9BASI</name>